<accession>A0A3M0KP65</accession>
<reference evidence="1 2" key="1">
    <citation type="submission" date="2018-07" db="EMBL/GenBank/DDBJ databases">
        <title>A high quality draft genome assembly of the barn swallow (H. rustica rustica).</title>
        <authorList>
            <person name="Formenti G."/>
            <person name="Chiara M."/>
            <person name="Poveda L."/>
            <person name="Francoijs K.-J."/>
            <person name="Bonisoli-Alquati A."/>
            <person name="Canova L."/>
            <person name="Gianfranceschi L."/>
            <person name="Horner D.S."/>
            <person name="Saino N."/>
        </authorList>
    </citation>
    <scope>NUCLEOTIDE SEQUENCE [LARGE SCALE GENOMIC DNA]</scope>
    <source>
        <strain evidence="1">Chelidonia</strain>
        <tissue evidence="1">Blood</tissue>
    </source>
</reference>
<proteinExistence type="predicted"/>
<evidence type="ECO:0000313" key="2">
    <source>
        <dbReference type="Proteomes" id="UP000269221"/>
    </source>
</evidence>
<dbReference type="EMBL" id="QRBI01000106">
    <property type="protein sequence ID" value="RMC13054.1"/>
    <property type="molecule type" value="Genomic_DNA"/>
</dbReference>
<gene>
    <name evidence="1" type="ORF">DUI87_10584</name>
</gene>
<dbReference type="Proteomes" id="UP000269221">
    <property type="component" value="Unassembled WGS sequence"/>
</dbReference>
<evidence type="ECO:0000313" key="1">
    <source>
        <dbReference type="EMBL" id="RMC13054.1"/>
    </source>
</evidence>
<protein>
    <submittedName>
        <fullName evidence="1">Uncharacterized protein</fullName>
    </submittedName>
</protein>
<organism evidence="1 2">
    <name type="scientific">Hirundo rustica rustica</name>
    <dbReference type="NCBI Taxonomy" id="333673"/>
    <lineage>
        <taxon>Eukaryota</taxon>
        <taxon>Metazoa</taxon>
        <taxon>Chordata</taxon>
        <taxon>Craniata</taxon>
        <taxon>Vertebrata</taxon>
        <taxon>Euteleostomi</taxon>
        <taxon>Archelosauria</taxon>
        <taxon>Archosauria</taxon>
        <taxon>Dinosauria</taxon>
        <taxon>Saurischia</taxon>
        <taxon>Theropoda</taxon>
        <taxon>Coelurosauria</taxon>
        <taxon>Aves</taxon>
        <taxon>Neognathae</taxon>
        <taxon>Neoaves</taxon>
        <taxon>Telluraves</taxon>
        <taxon>Australaves</taxon>
        <taxon>Passeriformes</taxon>
        <taxon>Sylvioidea</taxon>
        <taxon>Hirundinidae</taxon>
        <taxon>Hirundo</taxon>
    </lineage>
</organism>
<keyword evidence="2" id="KW-1185">Reference proteome</keyword>
<name>A0A3M0KP65_HIRRU</name>
<dbReference type="AlphaFoldDB" id="A0A3M0KP65"/>
<sequence>MQQVALTQLQDPLLGLVEIHEVPMDPLLKLVQILLDGIPPLWQVICTTQLGSFENLLRVHSILSSMSLMKTLNNSVKLATTSPQRGLTAFWLYKGWHEYLEDYQMVQSGSLVKLVTSQKQIDNLIDIYGLTLSAMGQTLG</sequence>
<comment type="caution">
    <text evidence="1">The sequence shown here is derived from an EMBL/GenBank/DDBJ whole genome shotgun (WGS) entry which is preliminary data.</text>
</comment>